<evidence type="ECO:0000313" key="4">
    <source>
        <dbReference type="Proteomes" id="UP000823561"/>
    </source>
</evidence>
<feature type="compositionally biased region" description="Basic and acidic residues" evidence="1">
    <location>
        <begin position="533"/>
        <end position="595"/>
    </location>
</feature>
<dbReference type="InterPro" id="IPR009057">
    <property type="entry name" value="Homeodomain-like_sf"/>
</dbReference>
<sequence>MQHATKTDLSLLLECLKCQMKCPDSQKQALLTIYSICQQSGENVEFFQNLGGVMFVHSLSRASPHPQVKQTALFILGALAESYAYCKQALCRKDTFADLVESLQPEVPVTQKRVAVYMLSALVSNNRLGQEFAHTSDCIHVLLNLFRWSFPFSSEAKAVGETQMTQLWTAVSSALCGCVNNPQNDLNQRVCMSAFPLVCSWLQQMSPPRPQLLQPLCSFIAMTLHNNMCAQEYFSSVGGLGTLCVSLADLVPESVKSPPACSMAIMLTKTLAACVTDNPGLAAGLCGLQLVPVLLLLLSCPKLDHRDQLSVVLTMGLCTDSSEEHQTQLLASGGLPLVISLLTDTQDEELKKAATFVLQTCKKITGMLGPGLGSCHEEEHQSELENHWKSAKDILQRINNLEKQQAGEEQWERDVGNSADQQEGTFGIPLAPPPQTPSLQRCDPPEELWEGTPLRSVRGHHREGRLRHRNKTHKEPPVRRDIFGSVPEQDLPLESHHATVQDTKREREEREREETEREERESNRGSVSMLRETQQRQRTKEWKKREKDFSVQRERGDVERERRDMEERERRDMEERRRDVVMEREGGREERESRRGRGRIPAQLDSASLTETYRCQPAEGGKHTDSTHEFRIPDPLPNSVPRLRPRSSSDDEMSICSEILDQEIQRVLMTPASFTHSALRCLGCVSGVCDVSSRSFGALLRSSQQKCETHLLLLRADQHHRKQLKHTHTLSHPSDTHTSSRSSDTNTLIHGSDTHTPRASRAAGSPASHTHGSPESSYCTVDTHCESDTHTHTHAPPPLRESKADTCPGGHTQPPHERDGRDSRTHRDYLTAVNITPLKRPPDMPGRSQCREELISEDESNPETAEGCSRKRARRNFSEEELAFLCEGVRRFGPSWNSILWAYPFQPGRTNVDLAQKYSRMKKAEATH</sequence>
<dbReference type="PANTHER" id="PTHR14014:SF0">
    <property type="entry name" value="TELOMERE REPEATS-BINDING BOUQUET FORMATION PROTEIN 1"/>
    <property type="match status" value="1"/>
</dbReference>
<organism evidence="3 4">
    <name type="scientific">Alosa alosa</name>
    <name type="common">allis shad</name>
    <dbReference type="NCBI Taxonomy" id="278164"/>
    <lineage>
        <taxon>Eukaryota</taxon>
        <taxon>Metazoa</taxon>
        <taxon>Chordata</taxon>
        <taxon>Craniata</taxon>
        <taxon>Vertebrata</taxon>
        <taxon>Euteleostomi</taxon>
        <taxon>Actinopterygii</taxon>
        <taxon>Neopterygii</taxon>
        <taxon>Teleostei</taxon>
        <taxon>Clupei</taxon>
        <taxon>Clupeiformes</taxon>
        <taxon>Clupeoidei</taxon>
        <taxon>Clupeidae</taxon>
        <taxon>Alosa</taxon>
    </lineage>
</organism>
<comment type="caution">
    <text evidence="3">The sequence shown here is derived from an EMBL/GenBank/DDBJ whole genome shotgun (WGS) entry which is preliminary data.</text>
</comment>
<dbReference type="GO" id="GO:0007129">
    <property type="term" value="P:homologous chromosome pairing at meiosis"/>
    <property type="evidence" value="ECO:0007669"/>
    <property type="project" value="TreeGrafter"/>
</dbReference>
<dbReference type="EMBL" id="JADWDJ010000011">
    <property type="protein sequence ID" value="KAG5273747.1"/>
    <property type="molecule type" value="Genomic_DNA"/>
</dbReference>
<feature type="compositionally biased region" description="Basic and acidic residues" evidence="1">
    <location>
        <begin position="473"/>
        <end position="482"/>
    </location>
</feature>
<name>A0AAV6GJD2_9TELE</name>
<feature type="compositionally biased region" description="Low complexity" evidence="1">
    <location>
        <begin position="757"/>
        <end position="768"/>
    </location>
</feature>
<accession>A0AAV6GJD2</accession>
<dbReference type="GO" id="GO:0070197">
    <property type="term" value="P:meiotic attachment of telomere to nuclear envelope"/>
    <property type="evidence" value="ECO:0007669"/>
    <property type="project" value="InterPro"/>
</dbReference>
<dbReference type="AlphaFoldDB" id="A0AAV6GJD2"/>
<feature type="compositionally biased region" description="Low complexity" evidence="1">
    <location>
        <begin position="731"/>
        <end position="747"/>
    </location>
</feature>
<feature type="compositionally biased region" description="Basic residues" evidence="1">
    <location>
        <begin position="457"/>
        <end position="472"/>
    </location>
</feature>
<evidence type="ECO:0000313" key="3">
    <source>
        <dbReference type="EMBL" id="KAG5273747.1"/>
    </source>
</evidence>
<feature type="domain" description="Myb-like" evidence="2">
    <location>
        <begin position="873"/>
        <end position="924"/>
    </location>
</feature>
<reference evidence="3" key="1">
    <citation type="submission" date="2020-10" db="EMBL/GenBank/DDBJ databases">
        <title>Chromosome-scale genome assembly of the Allis shad, Alosa alosa.</title>
        <authorList>
            <person name="Margot Z."/>
            <person name="Christophe K."/>
            <person name="Cabau C."/>
            <person name="Louis A."/>
            <person name="Berthelot C."/>
            <person name="Parey E."/>
            <person name="Roest Crollius H."/>
            <person name="Montfort J."/>
            <person name="Robinson-Rechavi M."/>
            <person name="Bucao C."/>
            <person name="Bouchez O."/>
            <person name="Gislard M."/>
            <person name="Lluch J."/>
            <person name="Milhes M."/>
            <person name="Lampietro C."/>
            <person name="Lopez Roques C."/>
            <person name="Donnadieu C."/>
            <person name="Braasch I."/>
            <person name="Desvignes T."/>
            <person name="Postlethwait J."/>
            <person name="Bobe J."/>
            <person name="Guiguen Y."/>
        </authorList>
    </citation>
    <scope>NUCLEOTIDE SEQUENCE</scope>
    <source>
        <strain evidence="3">M-15738</strain>
        <tissue evidence="3">Blood</tissue>
    </source>
</reference>
<protein>
    <recommendedName>
        <fullName evidence="2">Myb-like domain-containing protein</fullName>
    </recommendedName>
</protein>
<feature type="region of interest" description="Disordered" evidence="1">
    <location>
        <begin position="722"/>
        <end position="872"/>
    </location>
</feature>
<feature type="compositionally biased region" description="Polar residues" evidence="1">
    <location>
        <begin position="770"/>
        <end position="780"/>
    </location>
</feature>
<dbReference type="SUPFAM" id="SSF46689">
    <property type="entry name" value="Homeodomain-like"/>
    <property type="match status" value="1"/>
</dbReference>
<feature type="compositionally biased region" description="Basic and acidic residues" evidence="1">
    <location>
        <begin position="814"/>
        <end position="829"/>
    </location>
</feature>
<dbReference type="Gene3D" id="1.10.10.60">
    <property type="entry name" value="Homeodomain-like"/>
    <property type="match status" value="1"/>
</dbReference>
<dbReference type="SUPFAM" id="SSF48371">
    <property type="entry name" value="ARM repeat"/>
    <property type="match status" value="1"/>
</dbReference>
<feature type="region of interest" description="Disordered" evidence="1">
    <location>
        <begin position="403"/>
        <end position="599"/>
    </location>
</feature>
<feature type="compositionally biased region" description="Basic and acidic residues" evidence="1">
    <location>
        <begin position="620"/>
        <end position="632"/>
    </location>
</feature>
<dbReference type="Proteomes" id="UP000823561">
    <property type="component" value="Chromosome 11"/>
</dbReference>
<feature type="region of interest" description="Disordered" evidence="1">
    <location>
        <begin position="616"/>
        <end position="651"/>
    </location>
</feature>
<keyword evidence="4" id="KW-1185">Reference proteome</keyword>
<gene>
    <name evidence="3" type="ORF">AALO_G00155020</name>
</gene>
<evidence type="ECO:0000259" key="2">
    <source>
        <dbReference type="SMART" id="SM00717"/>
    </source>
</evidence>
<proteinExistence type="predicted"/>
<dbReference type="InterPro" id="IPR001005">
    <property type="entry name" value="SANT/Myb"/>
</dbReference>
<evidence type="ECO:0000256" key="1">
    <source>
        <dbReference type="SAM" id="MobiDB-lite"/>
    </source>
</evidence>
<dbReference type="InterPro" id="IPR011989">
    <property type="entry name" value="ARM-like"/>
</dbReference>
<dbReference type="InterPro" id="IPR016024">
    <property type="entry name" value="ARM-type_fold"/>
</dbReference>
<dbReference type="Gene3D" id="1.25.10.10">
    <property type="entry name" value="Leucine-rich Repeat Variant"/>
    <property type="match status" value="2"/>
</dbReference>
<dbReference type="SMART" id="SM00717">
    <property type="entry name" value="SANT"/>
    <property type="match status" value="1"/>
</dbReference>
<feature type="compositionally biased region" description="Basic and acidic residues" evidence="1">
    <location>
        <begin position="493"/>
        <end position="523"/>
    </location>
</feature>
<dbReference type="PANTHER" id="PTHR14014">
    <property type="entry name" value="TELOMERE REPEATS-BINDING BOUQUET FORMATION PROTEIN 1"/>
    <property type="match status" value="1"/>
</dbReference>
<dbReference type="InterPro" id="IPR042359">
    <property type="entry name" value="TERB1"/>
</dbReference>